<evidence type="ECO:0000313" key="1">
    <source>
        <dbReference type="EMBL" id="CAH6719778.1"/>
    </source>
</evidence>
<reference evidence="1" key="1">
    <citation type="submission" date="2022-06" db="EMBL/GenBank/DDBJ databases">
        <authorList>
            <person name="Legras J.-L."/>
            <person name="Devillers H."/>
            <person name="Grondin C."/>
        </authorList>
    </citation>
    <scope>NUCLEOTIDE SEQUENCE</scope>
    <source>
        <strain evidence="1">CLIB 1444</strain>
    </source>
</reference>
<keyword evidence="2" id="KW-1185">Reference proteome</keyword>
<name>A0ACA9Y5X2_9ASCO</name>
<comment type="caution">
    <text evidence="1">The sequence shown here is derived from an EMBL/GenBank/DDBJ whole genome shotgun (WGS) entry which is preliminary data.</text>
</comment>
<accession>A0ACA9Y5X2</accession>
<organism evidence="1 2">
    <name type="scientific">[Candida] jaroonii</name>
    <dbReference type="NCBI Taxonomy" id="467808"/>
    <lineage>
        <taxon>Eukaryota</taxon>
        <taxon>Fungi</taxon>
        <taxon>Dikarya</taxon>
        <taxon>Ascomycota</taxon>
        <taxon>Saccharomycotina</taxon>
        <taxon>Pichiomycetes</taxon>
        <taxon>Debaryomycetaceae</taxon>
        <taxon>Yamadazyma</taxon>
    </lineage>
</organism>
<dbReference type="Proteomes" id="UP001152531">
    <property type="component" value="Unassembled WGS sequence"/>
</dbReference>
<dbReference type="EMBL" id="CALSDN010000002">
    <property type="protein sequence ID" value="CAH6719778.1"/>
    <property type="molecule type" value="Genomic_DNA"/>
</dbReference>
<protein>
    <submittedName>
        <fullName evidence="1">Transcriptional regulator Ifh1p</fullName>
    </submittedName>
</protein>
<evidence type="ECO:0000313" key="2">
    <source>
        <dbReference type="Proteomes" id="UP001152531"/>
    </source>
</evidence>
<sequence length="663" mass="74825">MAKTPRKVTKSGKSTGGKNLSSYMNSGFDLQSRRRFSIAQSSSSDDDEPRKVHYVSDSQSDSSLTAVSDNGPSEQSSMLFDDTQGGKGKGKGKKFAGKNVSKGKSLKSYGKMFNNSDSEVSVISDEEESSSDDSDVDFVKLQAQKKIRSMPERRRGSVTKPKYGRRRSETALPEDIKFEFEFKGDENALESDSGEEEEADEEDDDDNDDENDDNEEDDIGEDVGEDIGEEVKDSILLEEEDLGEAIDGPIPDDNKLKLDLDFNIPVPNFNEEDLNSDEDYEIDDNELLATLQADNDLEDFDEKVPKRNSIVSIDEDEEEFLKQEEKFLVNEFENNGFDEEGKQYSDEEDEFEDDFDDMVDFTMDLDQEEFNSGKKVSKIKRKGYDSDDDDDSYLWNYFFSSDNDSESGDLNSPKKNKDSEYLSIALDNHDDENYDSGESTDVDSNIPTSNNSAGSQKAKEVLSSKTADYRPPVLGTWIAVESKPFSIIDGLSTRSLNSNYRHSIAKPYSKRRKSFVGTPHADDSALGLDELLNVSEMDYDDTNDVKIWRDFNNQKKRVPLGAFRNKSYLQNSPQDVMASNVQYNHTTKTNNDFNQRRYSLSNHKKKNLTPVPPKSKRRRASKVEAFNEGYRPTKSGLFSEQALLDVEEVLGDDNDIMALIKGL</sequence>
<gene>
    <name evidence="1" type="ORF">CLIB1444_02S16292</name>
</gene>
<proteinExistence type="predicted"/>